<dbReference type="Proteomes" id="UP000280307">
    <property type="component" value="Unassembled WGS sequence"/>
</dbReference>
<proteinExistence type="predicted"/>
<feature type="compositionally biased region" description="Pro residues" evidence="1">
    <location>
        <begin position="726"/>
        <end position="737"/>
    </location>
</feature>
<dbReference type="AlphaFoldDB" id="A0A426UBX1"/>
<dbReference type="InterPro" id="IPR006230">
    <property type="entry name" value="MutL"/>
</dbReference>
<accession>A0A426UBX1</accession>
<protein>
    <recommendedName>
        <fullName evidence="4">Methylaspartate mutase</fullName>
    </recommendedName>
</protein>
<evidence type="ECO:0000313" key="2">
    <source>
        <dbReference type="EMBL" id="RRR78240.1"/>
    </source>
</evidence>
<feature type="compositionally biased region" description="Basic and acidic residues" evidence="1">
    <location>
        <begin position="672"/>
        <end position="686"/>
    </location>
</feature>
<dbReference type="EMBL" id="RSAS01000025">
    <property type="protein sequence ID" value="RRR78240.1"/>
    <property type="molecule type" value="Genomic_DNA"/>
</dbReference>
<organism evidence="2 3">
    <name type="scientific">Candidatus Viridilinea halotolerans</name>
    <dbReference type="NCBI Taxonomy" id="2491704"/>
    <lineage>
        <taxon>Bacteria</taxon>
        <taxon>Bacillati</taxon>
        <taxon>Chloroflexota</taxon>
        <taxon>Chloroflexia</taxon>
        <taxon>Chloroflexales</taxon>
        <taxon>Chloroflexineae</taxon>
        <taxon>Oscillochloridaceae</taxon>
        <taxon>Candidatus Viridilinea</taxon>
    </lineage>
</organism>
<reference evidence="2 3" key="1">
    <citation type="submission" date="2018-12" db="EMBL/GenBank/DDBJ databases">
        <title>Genome Sequence of Candidatus Viridilinea halotolerans isolated from saline sulfide-rich spring.</title>
        <authorList>
            <person name="Grouzdev D.S."/>
            <person name="Burganskaya E.I."/>
            <person name="Krutkina M.S."/>
            <person name="Sukhacheva M.V."/>
            <person name="Gorlenko V.M."/>
        </authorList>
    </citation>
    <scope>NUCLEOTIDE SEQUENCE [LARGE SCALE GENOMIC DNA]</scope>
    <source>
        <strain evidence="2">Chok-6</strain>
    </source>
</reference>
<evidence type="ECO:0000313" key="3">
    <source>
        <dbReference type="Proteomes" id="UP000280307"/>
    </source>
</evidence>
<sequence>MTKALGAVLVAEVGSLVTRVTLVDQVEREFRLIGHAETMSTVEAPFSNALVGILEAAAQIGDLTGRQMLNAEGQLLMPQTNEQDGVNELVVTTSAAGTLSLVITAIAQDISARSAIHASRAIYSTLLQVVTLDDAVGQAVVGPAEHSWIERQVEGLLRLRPDLVLIAGGLDGGAVAAVKRLAHIVSLTAVSASVDATSGQQREEMTRRPVIYAGNPAAVAAVTAALQERADLVVVENLRPSLEHAHLDPTRQALAQVYEQMVMPRLAGIGNLRSLSRTPVRSVAEVTGMMARFLAERTERRVLLVDAGASASMAFYAAPGRYHPTILGTTGTAFGLSTLLAAPGLAALKRWLPFPIEDSVLTERLLNKLLRPQLLPASREAIYLTHALACEALRATYAASSEVAAVGDFDWLLAAGGVLAHSPHHGLALLTLLNGIEPTGESDHPVVDVFLDTLGLLHTGGALAGLDAEAAITMLDRDMLRSVPLASVVTLLGAGKPGEVAAQVELSAVKGKTQQVNVVHGEIVCLPLAQGQYGQLRITPAAGVRVGTAAPGEVLASPGADMAGSALGLVIDARGRPLRLPEAAAARYALLWRWLVALGVETGENPYTLNLPVETVPVAEAAVKTKAQTRAEARAEAKARAKAEAAAKAQAKAEAKAQAKADAAAKAKAKAEAKGKGKAQGKEERAAAAPPPAEVAPSVGTAEVSEVVDAPPKGKRISLDELKGQAPPPAAPPPPQPGIESDLDSLRQTVETPQRRGWFGKKK</sequence>
<dbReference type="Pfam" id="PF13941">
    <property type="entry name" value="MutL"/>
    <property type="match status" value="1"/>
</dbReference>
<gene>
    <name evidence="2" type="ORF">EI684_00585</name>
</gene>
<evidence type="ECO:0000256" key="1">
    <source>
        <dbReference type="SAM" id="MobiDB-lite"/>
    </source>
</evidence>
<name>A0A426UBX1_9CHLR</name>
<comment type="caution">
    <text evidence="2">The sequence shown here is derived from an EMBL/GenBank/DDBJ whole genome shotgun (WGS) entry which is preliminary data.</text>
</comment>
<evidence type="ECO:0008006" key="4">
    <source>
        <dbReference type="Google" id="ProtNLM"/>
    </source>
</evidence>
<feature type="region of interest" description="Disordered" evidence="1">
    <location>
        <begin position="672"/>
        <end position="763"/>
    </location>
</feature>